<accession>A0ABS4F620</accession>
<proteinExistence type="predicted"/>
<dbReference type="Pfam" id="PF13460">
    <property type="entry name" value="NAD_binding_10"/>
    <property type="match status" value="1"/>
</dbReference>
<keyword evidence="3" id="KW-1185">Reference proteome</keyword>
<dbReference type="CDD" id="cd05244">
    <property type="entry name" value="BVR-B_like_SDR_a"/>
    <property type="match status" value="1"/>
</dbReference>
<dbReference type="PANTHER" id="PTHR43355">
    <property type="entry name" value="FLAVIN REDUCTASE (NADPH)"/>
    <property type="match status" value="1"/>
</dbReference>
<dbReference type="InterPro" id="IPR051606">
    <property type="entry name" value="Polyketide_Oxido-like"/>
</dbReference>
<sequence>MMNIALIGASGTIGRRIAEEALRRGHEVTAIMRNPEGLDTEHERLKKQKADVMDPASLEEAIRGHEAVISAFGPSFGQEEELVAAARTIVEGTRRGGVSRLLIVGGAGSLITDSGVPLMETPEFPEEIRTLARAHADAYDLYAQSGLEWTYVSPAAIIEPGKRTGQFRIGMDRLVTDESGASRISAEDYAVAMIDELEDPQFIRARFTVAY</sequence>
<dbReference type="Gene3D" id="3.40.50.720">
    <property type="entry name" value="NAD(P)-binding Rossmann-like Domain"/>
    <property type="match status" value="1"/>
</dbReference>
<dbReference type="Proteomes" id="UP000706926">
    <property type="component" value="Unassembled WGS sequence"/>
</dbReference>
<feature type="domain" description="NAD(P)-binding" evidence="1">
    <location>
        <begin position="8"/>
        <end position="200"/>
    </location>
</feature>
<protein>
    <submittedName>
        <fullName evidence="2">NADH-flavin reductase</fullName>
    </submittedName>
</protein>
<reference evidence="2 3" key="1">
    <citation type="submission" date="2021-03" db="EMBL/GenBank/DDBJ databases">
        <title>Genomic Encyclopedia of Type Strains, Phase IV (KMG-IV): sequencing the most valuable type-strain genomes for metagenomic binning, comparative biology and taxonomic classification.</title>
        <authorList>
            <person name="Goeker M."/>
        </authorList>
    </citation>
    <scope>NUCLEOTIDE SEQUENCE [LARGE SCALE GENOMIC DNA]</scope>
    <source>
        <strain evidence="2 3">DSM 15596</strain>
    </source>
</reference>
<dbReference type="EMBL" id="JAGGKI010000002">
    <property type="protein sequence ID" value="MBP1891709.1"/>
    <property type="molecule type" value="Genomic_DNA"/>
</dbReference>
<dbReference type="InterPro" id="IPR036291">
    <property type="entry name" value="NAD(P)-bd_dom_sf"/>
</dbReference>
<dbReference type="SUPFAM" id="SSF51735">
    <property type="entry name" value="NAD(P)-binding Rossmann-fold domains"/>
    <property type="match status" value="1"/>
</dbReference>
<dbReference type="PANTHER" id="PTHR43355:SF2">
    <property type="entry name" value="FLAVIN REDUCTASE (NADPH)"/>
    <property type="match status" value="1"/>
</dbReference>
<comment type="caution">
    <text evidence="2">The sequence shown here is derived from an EMBL/GenBank/DDBJ whole genome shotgun (WGS) entry which is preliminary data.</text>
</comment>
<organism evidence="2 3">
    <name type="scientific">Paenibacillus lactis</name>
    <dbReference type="NCBI Taxonomy" id="228574"/>
    <lineage>
        <taxon>Bacteria</taxon>
        <taxon>Bacillati</taxon>
        <taxon>Bacillota</taxon>
        <taxon>Bacilli</taxon>
        <taxon>Bacillales</taxon>
        <taxon>Paenibacillaceae</taxon>
        <taxon>Paenibacillus</taxon>
    </lineage>
</organism>
<dbReference type="InterPro" id="IPR016040">
    <property type="entry name" value="NAD(P)-bd_dom"/>
</dbReference>
<gene>
    <name evidence="2" type="ORF">J2Z18_000781</name>
</gene>
<evidence type="ECO:0000259" key="1">
    <source>
        <dbReference type="Pfam" id="PF13460"/>
    </source>
</evidence>
<evidence type="ECO:0000313" key="2">
    <source>
        <dbReference type="EMBL" id="MBP1891709.1"/>
    </source>
</evidence>
<evidence type="ECO:0000313" key="3">
    <source>
        <dbReference type="Proteomes" id="UP000706926"/>
    </source>
</evidence>
<name>A0ABS4F620_9BACL</name>